<keyword evidence="6" id="KW-1185">Reference proteome</keyword>
<dbReference type="EMBL" id="JARMQG010000107">
    <property type="protein sequence ID" value="MED3562703.1"/>
    <property type="molecule type" value="Genomic_DNA"/>
</dbReference>
<evidence type="ECO:0000313" key="5">
    <source>
        <dbReference type="EMBL" id="MED3562703.1"/>
    </source>
</evidence>
<protein>
    <submittedName>
        <fullName evidence="5">PLP-dependent aminotransferase family protein</fullName>
    </submittedName>
</protein>
<dbReference type="InterPro" id="IPR015422">
    <property type="entry name" value="PyrdxlP-dep_Trfase_small"/>
</dbReference>
<sequence length="84" mass="9542">FVPEYVSWIVPMGGYFVWVKIPGVDTSLLLNRALSEGVSFIPGKHFFLNQKDGTEFLRLSFSYANKNDIVKGIKKLGYLLKETI</sequence>
<evidence type="ECO:0000256" key="1">
    <source>
        <dbReference type="ARBA" id="ARBA00001933"/>
    </source>
</evidence>
<dbReference type="SUPFAM" id="SSF53383">
    <property type="entry name" value="PLP-dependent transferases"/>
    <property type="match status" value="1"/>
</dbReference>
<proteinExistence type="predicted"/>
<feature type="non-terminal residue" evidence="5">
    <location>
        <position position="1"/>
    </location>
</feature>
<dbReference type="InterPro" id="IPR050859">
    <property type="entry name" value="Class-I_PLP-dep_aminotransf"/>
</dbReference>
<reference evidence="5 6" key="1">
    <citation type="submission" date="2023-03" db="EMBL/GenBank/DDBJ databases">
        <title>Bacillus Genome Sequencing.</title>
        <authorList>
            <person name="Dunlap C."/>
        </authorList>
    </citation>
    <scope>NUCLEOTIDE SEQUENCE [LARGE SCALE GENOMIC DNA]</scope>
    <source>
        <strain evidence="5 6">B-14544</strain>
    </source>
</reference>
<evidence type="ECO:0000256" key="4">
    <source>
        <dbReference type="ARBA" id="ARBA00022898"/>
    </source>
</evidence>
<dbReference type="Gene3D" id="3.90.1150.10">
    <property type="entry name" value="Aspartate Aminotransferase, domain 1"/>
    <property type="match status" value="1"/>
</dbReference>
<comment type="cofactor">
    <cofactor evidence="1">
        <name>pyridoxal 5'-phosphate</name>
        <dbReference type="ChEBI" id="CHEBI:597326"/>
    </cofactor>
</comment>
<organism evidence="5 6">
    <name type="scientific">Bacillus xiapuensis</name>
    <dbReference type="NCBI Taxonomy" id="2014075"/>
    <lineage>
        <taxon>Bacteria</taxon>
        <taxon>Bacillati</taxon>
        <taxon>Bacillota</taxon>
        <taxon>Bacilli</taxon>
        <taxon>Bacillales</taxon>
        <taxon>Bacillaceae</taxon>
        <taxon>Bacillus</taxon>
    </lineage>
</organism>
<dbReference type="PANTHER" id="PTHR42790">
    <property type="entry name" value="AMINOTRANSFERASE"/>
    <property type="match status" value="1"/>
</dbReference>
<keyword evidence="2 5" id="KW-0032">Aminotransferase</keyword>
<keyword evidence="3" id="KW-0808">Transferase</keyword>
<evidence type="ECO:0000313" key="6">
    <source>
        <dbReference type="Proteomes" id="UP001330749"/>
    </source>
</evidence>
<name>A0ABU6N9H9_9BACI</name>
<gene>
    <name evidence="5" type="ORF">P4447_09555</name>
</gene>
<accession>A0ABU6N9H9</accession>
<dbReference type="PANTHER" id="PTHR42790:SF19">
    <property type="entry name" value="KYNURENINE_ALPHA-AMINOADIPATE AMINOTRANSFERASE, MITOCHONDRIAL"/>
    <property type="match status" value="1"/>
</dbReference>
<dbReference type="InterPro" id="IPR015424">
    <property type="entry name" value="PyrdxlP-dep_Trfase"/>
</dbReference>
<evidence type="ECO:0000256" key="2">
    <source>
        <dbReference type="ARBA" id="ARBA00022576"/>
    </source>
</evidence>
<evidence type="ECO:0000256" key="3">
    <source>
        <dbReference type="ARBA" id="ARBA00022679"/>
    </source>
</evidence>
<comment type="caution">
    <text evidence="5">The sequence shown here is derived from an EMBL/GenBank/DDBJ whole genome shotgun (WGS) entry which is preliminary data.</text>
</comment>
<dbReference type="Proteomes" id="UP001330749">
    <property type="component" value="Unassembled WGS sequence"/>
</dbReference>
<keyword evidence="4" id="KW-0663">Pyridoxal phosphate</keyword>
<dbReference type="GO" id="GO:0008483">
    <property type="term" value="F:transaminase activity"/>
    <property type="evidence" value="ECO:0007669"/>
    <property type="project" value="UniProtKB-KW"/>
</dbReference>